<name>A0A2P6TDC7_CHLSO</name>
<evidence type="ECO:0000313" key="4">
    <source>
        <dbReference type="EMBL" id="PRW20650.1"/>
    </source>
</evidence>
<gene>
    <name evidence="4" type="ORF">C2E21_8722</name>
</gene>
<dbReference type="EMBL" id="LHPG02000022">
    <property type="protein sequence ID" value="PRW20650.1"/>
    <property type="molecule type" value="Genomic_DNA"/>
</dbReference>
<keyword evidence="4" id="KW-0648">Protein biosynthesis</keyword>
<evidence type="ECO:0000256" key="2">
    <source>
        <dbReference type="RuleBase" id="RU003814"/>
    </source>
</evidence>
<dbReference type="PROSITE" id="PS51462">
    <property type="entry name" value="NUDIX"/>
    <property type="match status" value="1"/>
</dbReference>
<dbReference type="GO" id="GO:0046523">
    <property type="term" value="F:S-methyl-5-thioribose-1-phosphate isomerase activity"/>
    <property type="evidence" value="ECO:0007669"/>
    <property type="project" value="TreeGrafter"/>
</dbReference>
<comment type="similarity">
    <text evidence="1 2">Belongs to the eIF-2B alpha/beta/delta subunits family.</text>
</comment>
<dbReference type="SUPFAM" id="SSF55811">
    <property type="entry name" value="Nudix"/>
    <property type="match status" value="1"/>
</dbReference>
<proteinExistence type="inferred from homology"/>
<protein>
    <submittedName>
        <fullName evidence="4">Initiation factor 2B related</fullName>
    </submittedName>
</protein>
<evidence type="ECO:0000256" key="1">
    <source>
        <dbReference type="ARBA" id="ARBA00007251"/>
    </source>
</evidence>
<comment type="caution">
    <text evidence="4">The sequence shown here is derived from an EMBL/GenBank/DDBJ whole genome shotgun (WGS) entry which is preliminary data.</text>
</comment>
<dbReference type="SUPFAM" id="SSF100950">
    <property type="entry name" value="NagB/RpiA/CoA transferase-like"/>
    <property type="match status" value="1"/>
</dbReference>
<dbReference type="Proteomes" id="UP000239899">
    <property type="component" value="Unassembled WGS sequence"/>
</dbReference>
<dbReference type="OrthoDB" id="206213at2759"/>
<dbReference type="GO" id="GO:0003743">
    <property type="term" value="F:translation initiation factor activity"/>
    <property type="evidence" value="ECO:0007669"/>
    <property type="project" value="UniProtKB-KW"/>
</dbReference>
<evidence type="ECO:0000259" key="3">
    <source>
        <dbReference type="PROSITE" id="PS51462"/>
    </source>
</evidence>
<reference evidence="4 5" key="1">
    <citation type="journal article" date="2018" name="Plant J.">
        <title>Genome sequences of Chlorella sorokiniana UTEX 1602 and Micractinium conductrix SAG 241.80: implications to maltose excretion by a green alga.</title>
        <authorList>
            <person name="Arriola M.B."/>
            <person name="Velmurugan N."/>
            <person name="Zhang Y."/>
            <person name="Plunkett M.H."/>
            <person name="Hondzo H."/>
            <person name="Barney B.M."/>
        </authorList>
    </citation>
    <scope>NUCLEOTIDE SEQUENCE [LARGE SCALE GENOMIC DNA]</scope>
    <source>
        <strain evidence="5">UTEX 1602</strain>
    </source>
</reference>
<dbReference type="Gene3D" id="3.40.50.10470">
    <property type="entry name" value="Translation initiation factor eif-2b, domain 2"/>
    <property type="match status" value="1"/>
</dbReference>
<evidence type="ECO:0000313" key="5">
    <source>
        <dbReference type="Proteomes" id="UP000239899"/>
    </source>
</evidence>
<dbReference type="Pfam" id="PF01008">
    <property type="entry name" value="IF-2B"/>
    <property type="match status" value="1"/>
</dbReference>
<dbReference type="GO" id="GO:0019509">
    <property type="term" value="P:L-methionine salvage from methylthioadenosine"/>
    <property type="evidence" value="ECO:0007669"/>
    <property type="project" value="TreeGrafter"/>
</dbReference>
<dbReference type="Pfam" id="PF00293">
    <property type="entry name" value="NUDIX"/>
    <property type="match status" value="1"/>
</dbReference>
<dbReference type="InterPro" id="IPR015797">
    <property type="entry name" value="NUDIX_hydrolase-like_dom_sf"/>
</dbReference>
<keyword evidence="4" id="KW-0396">Initiation factor</keyword>
<accession>A0A2P6TDC7</accession>
<dbReference type="InterPro" id="IPR000649">
    <property type="entry name" value="IF-2B-related"/>
</dbReference>
<feature type="domain" description="Nudix hydrolase" evidence="3">
    <location>
        <begin position="15"/>
        <end position="149"/>
    </location>
</feature>
<dbReference type="InterPro" id="IPR037171">
    <property type="entry name" value="NagB/RpiA_transferase-like"/>
</dbReference>
<dbReference type="InterPro" id="IPR000086">
    <property type="entry name" value="NUDIX_hydrolase_dom"/>
</dbReference>
<dbReference type="AlphaFoldDB" id="A0A2P6TDC7"/>
<dbReference type="Gene3D" id="3.90.79.10">
    <property type="entry name" value="Nucleoside Triphosphate Pyrophosphohydrolase"/>
    <property type="match status" value="1"/>
</dbReference>
<sequence length="486" mass="51508">MAAAAADPPAAAPVRRKQVVTAFIQRPADGNVLVVLRSDKVGTYKRYWGAVSGGVEPGDRSLVERCRQEILEEVGFAADQVQLVHSGRPLIVDDGRLHFNIHPFLFRLNQGDAKVQLNWENIDTSWVPPAGVRQLRAVPLLAETLERLLLEDDSAIKYLAEDRQHGAAELAVYAVQALAQEADRLARQAAASSSTETEGAGAAALEAIRNFGWHLACCRPQMVPIANSVAAVLASAHDDLRSRADAFAVPLGEVCGVVQQHAAAEQRRLAGAAAQLRQQVLGLLRDGMTLMTCSLSSTVLAAVKEAAAGGMKLRAIVCESRPLCEGVTLAAQWAEAGVDVVLITDAQAALFVGQADLVLVGADAITEAAAVNKAGSHLLALAAHAAGMPVYVAADTSKLSPGPLASIAFPGQQQEEQEEEPAAEEVTAAWGRPLPAGVRVRNLYFEPVPLSLLTGLVTEQGRLEPAAIAAAVQERQQQYRTSFQLP</sequence>
<keyword evidence="5" id="KW-1185">Reference proteome</keyword>
<organism evidence="4 5">
    <name type="scientific">Chlorella sorokiniana</name>
    <name type="common">Freshwater green alga</name>
    <dbReference type="NCBI Taxonomy" id="3076"/>
    <lineage>
        <taxon>Eukaryota</taxon>
        <taxon>Viridiplantae</taxon>
        <taxon>Chlorophyta</taxon>
        <taxon>core chlorophytes</taxon>
        <taxon>Trebouxiophyceae</taxon>
        <taxon>Chlorellales</taxon>
        <taxon>Chlorellaceae</taxon>
        <taxon>Chlorella clade</taxon>
        <taxon>Chlorella</taxon>
    </lineage>
</organism>
<dbReference type="STRING" id="3076.A0A2P6TDC7"/>
<dbReference type="PANTHER" id="PTHR43475">
    <property type="entry name" value="METHYLTHIORIBOSE-1-PHOSPHATE ISOMERASE"/>
    <property type="match status" value="1"/>
</dbReference>
<dbReference type="PANTHER" id="PTHR43475:SF3">
    <property type="entry name" value="TRANSLATION INITIATION FACTOR EIF-2B SUBUNIT FAMILY PROTEIN (AFU_ORTHOLOGUE AFUA_2G14290)"/>
    <property type="match status" value="1"/>
</dbReference>
<dbReference type="InterPro" id="IPR042529">
    <property type="entry name" value="IF_2B-like_C"/>
</dbReference>